<dbReference type="InterPro" id="IPR007588">
    <property type="entry name" value="Znf_FLYWCH"/>
</dbReference>
<dbReference type="RefSeq" id="XP_062524950.1">
    <property type="nucleotide sequence ID" value="XM_062668966.1"/>
</dbReference>
<feature type="domain" description="FLYWCH-type" evidence="4">
    <location>
        <begin position="300"/>
        <end position="356"/>
    </location>
</feature>
<reference evidence="6" key="1">
    <citation type="journal article" date="2008" name="Insect Biochem. Mol. Biol.">
        <title>The genome of a lepidopteran model insect, the silkworm Bombyx mori.</title>
        <authorList>
            <consortium name="International Silkworm Genome Consortium"/>
        </authorList>
    </citation>
    <scope>NUCLEOTIDE SEQUENCE [LARGE SCALE GENOMIC DNA]</scope>
    <source>
        <strain evidence="6">p50T</strain>
    </source>
</reference>
<dbReference type="SUPFAM" id="SSF57667">
    <property type="entry name" value="beta-beta-alpha zinc fingers"/>
    <property type="match status" value="1"/>
</dbReference>
<name>A0A8R2LUK1_BOMMO</name>
<dbReference type="KEGG" id="bmor:110385951"/>
<reference evidence="5" key="2">
    <citation type="submission" date="2022-06" db="UniProtKB">
        <authorList>
            <consortium name="EnsemblMetazoa"/>
        </authorList>
    </citation>
    <scope>IDENTIFICATION</scope>
    <source>
        <strain evidence="5">p50T (Dazao)</strain>
    </source>
</reference>
<evidence type="ECO:0000313" key="5">
    <source>
        <dbReference type="EnsemblMetazoa" id="XP_037867505.1"/>
    </source>
</evidence>
<evidence type="ECO:0000313" key="6">
    <source>
        <dbReference type="Proteomes" id="UP000005204"/>
    </source>
</evidence>
<dbReference type="GO" id="GO:0008270">
    <property type="term" value="F:zinc ion binding"/>
    <property type="evidence" value="ECO:0007669"/>
    <property type="project" value="UniProtKB-KW"/>
</dbReference>
<dbReference type="Gene3D" id="2.20.25.240">
    <property type="match status" value="1"/>
</dbReference>
<keyword evidence="3" id="KW-0862">Zinc</keyword>
<dbReference type="Pfam" id="PF04500">
    <property type="entry name" value="FLYWCH"/>
    <property type="match status" value="1"/>
</dbReference>
<keyword evidence="6" id="KW-1185">Reference proteome</keyword>
<evidence type="ECO:0000259" key="4">
    <source>
        <dbReference type="Pfam" id="PF04500"/>
    </source>
</evidence>
<dbReference type="RefSeq" id="XP_037867505.1">
    <property type="nucleotide sequence ID" value="XM_038011577.2"/>
</dbReference>
<sequence>MHPEIYYNDIYSEPEINTEKNCGSIECNDSLLAVNNLPIANENVLQVGNNIINEDIRLDNDITLNNMDVYDIDFENNNFENLKIDIDYGLTEDVSKVTETFIGNFANDDFKAILETTNEVSCNDSGDDPTKTNSEVYKTSKDLILDSSETTEKSNPCITKETVEKIKMLCTKVDVNRKKPNRKTCIWNFFDVTLDSRIYKCSFCFIEISIAPKCVSNLKRHLILQHSLEYDLIMKYAPFNDPCKVMTPLLYAFAETDPNIIRNFEIFDEGCYKCKLCGQVIVCATNRPLLIGHLLNYVMLPTSRGKQLLMFHGYTYSMNNRGSGLFYCSKKAINCKASVKLDANGKIVRAYEQHNHSPPKYVVTAKGEFLKVN</sequence>
<accession>A0A8R2LUK1</accession>
<protein>
    <recommendedName>
        <fullName evidence="4">FLYWCH-type domain-containing protein</fullName>
    </recommendedName>
</protein>
<dbReference type="RefSeq" id="XP_062524951.1">
    <property type="nucleotide sequence ID" value="XM_062668967.1"/>
</dbReference>
<keyword evidence="1" id="KW-0479">Metal-binding</keyword>
<organism evidence="5 6">
    <name type="scientific">Bombyx mori</name>
    <name type="common">Silk moth</name>
    <dbReference type="NCBI Taxonomy" id="7091"/>
    <lineage>
        <taxon>Eukaryota</taxon>
        <taxon>Metazoa</taxon>
        <taxon>Ecdysozoa</taxon>
        <taxon>Arthropoda</taxon>
        <taxon>Hexapoda</taxon>
        <taxon>Insecta</taxon>
        <taxon>Pterygota</taxon>
        <taxon>Neoptera</taxon>
        <taxon>Endopterygota</taxon>
        <taxon>Lepidoptera</taxon>
        <taxon>Glossata</taxon>
        <taxon>Ditrysia</taxon>
        <taxon>Bombycoidea</taxon>
        <taxon>Bombycidae</taxon>
        <taxon>Bombycinae</taxon>
        <taxon>Bombyx</taxon>
    </lineage>
</organism>
<evidence type="ECO:0000256" key="3">
    <source>
        <dbReference type="ARBA" id="ARBA00022833"/>
    </source>
</evidence>
<evidence type="ECO:0000256" key="1">
    <source>
        <dbReference type="ARBA" id="ARBA00022723"/>
    </source>
</evidence>
<dbReference type="GeneID" id="110385951"/>
<proteinExistence type="predicted"/>
<dbReference type="EnsemblMetazoa" id="XM_038011577.1">
    <property type="protein sequence ID" value="XP_037867505.1"/>
    <property type="gene ID" value="LOC110385951"/>
</dbReference>
<dbReference type="InterPro" id="IPR036236">
    <property type="entry name" value="Znf_C2H2_sf"/>
</dbReference>
<keyword evidence="2" id="KW-0863">Zinc-finger</keyword>
<dbReference type="Proteomes" id="UP000005204">
    <property type="component" value="Unassembled WGS sequence"/>
</dbReference>
<dbReference type="AlphaFoldDB" id="A0A8R2LUK1"/>
<evidence type="ECO:0000256" key="2">
    <source>
        <dbReference type="ARBA" id="ARBA00022771"/>
    </source>
</evidence>